<dbReference type="CDD" id="cd18127">
    <property type="entry name" value="GAPDH_II_C"/>
    <property type="match status" value="1"/>
</dbReference>
<dbReference type="Gene3D" id="3.30.360.10">
    <property type="entry name" value="Dihydrodipicolinate Reductase, domain 2"/>
    <property type="match status" value="1"/>
</dbReference>
<feature type="non-terminal residue" evidence="1">
    <location>
        <position position="1"/>
    </location>
</feature>
<proteinExistence type="predicted"/>
<sequence length="175" mass="19922">IRRANDMHQEGGYIPSPQVNVHLSDQYGSHHANDAAALFKTLDMDLNMFSSAMKVNSQYMHVLWFNLRVNESTSLNEVKDKLNANKYVALTAKDMTSTVFSFGRDHGHYGRILNQTVVVEQTLNVRNGNEINGFCFTPQDGNSLLSSLSATLWFLYPHSYKDKLNFLSNLFFDHI</sequence>
<protein>
    <submittedName>
        <fullName evidence="1">Uncharacterized protein</fullName>
    </submittedName>
</protein>
<dbReference type="AlphaFoldDB" id="A0A382NM97"/>
<dbReference type="EMBL" id="UINC01101086">
    <property type="protein sequence ID" value="SVC61628.1"/>
    <property type="molecule type" value="Genomic_DNA"/>
</dbReference>
<accession>A0A382NM97</accession>
<evidence type="ECO:0000313" key="1">
    <source>
        <dbReference type="EMBL" id="SVC61628.1"/>
    </source>
</evidence>
<gene>
    <name evidence="1" type="ORF">METZ01_LOCUS314482</name>
</gene>
<organism evidence="1">
    <name type="scientific">marine metagenome</name>
    <dbReference type="NCBI Taxonomy" id="408172"/>
    <lineage>
        <taxon>unclassified sequences</taxon>
        <taxon>metagenomes</taxon>
        <taxon>ecological metagenomes</taxon>
    </lineage>
</organism>
<name>A0A382NM97_9ZZZZ</name>
<dbReference type="SUPFAM" id="SSF55347">
    <property type="entry name" value="Glyceraldehyde-3-phosphate dehydrogenase-like, C-terminal domain"/>
    <property type="match status" value="1"/>
</dbReference>
<reference evidence="1" key="1">
    <citation type="submission" date="2018-05" db="EMBL/GenBank/DDBJ databases">
        <authorList>
            <person name="Lanie J.A."/>
            <person name="Ng W.-L."/>
            <person name="Kazmierczak K.M."/>
            <person name="Andrzejewski T.M."/>
            <person name="Davidsen T.M."/>
            <person name="Wayne K.J."/>
            <person name="Tettelin H."/>
            <person name="Glass J.I."/>
            <person name="Rusch D."/>
            <person name="Podicherti R."/>
            <person name="Tsui H.-C.T."/>
            <person name="Winkler M.E."/>
        </authorList>
    </citation>
    <scope>NUCLEOTIDE SEQUENCE</scope>
</reference>